<evidence type="ECO:0000313" key="1">
    <source>
        <dbReference type="EMBL" id="GAG26427.1"/>
    </source>
</evidence>
<comment type="caution">
    <text evidence="1">The sequence shown here is derived from an EMBL/GenBank/DDBJ whole genome shotgun (WGS) entry which is preliminary data.</text>
</comment>
<dbReference type="EMBL" id="BARS01034827">
    <property type="protein sequence ID" value="GAG26427.1"/>
    <property type="molecule type" value="Genomic_DNA"/>
</dbReference>
<feature type="non-terminal residue" evidence="1">
    <location>
        <position position="191"/>
    </location>
</feature>
<proteinExistence type="predicted"/>
<reference evidence="1" key="1">
    <citation type="journal article" date="2014" name="Front. Microbiol.">
        <title>High frequency of phylogenetically diverse reductive dehalogenase-homologous genes in deep subseafloor sedimentary metagenomes.</title>
        <authorList>
            <person name="Kawai M."/>
            <person name="Futagami T."/>
            <person name="Toyoda A."/>
            <person name="Takaki Y."/>
            <person name="Nishi S."/>
            <person name="Hori S."/>
            <person name="Arai W."/>
            <person name="Tsubouchi T."/>
            <person name="Morono Y."/>
            <person name="Uchiyama I."/>
            <person name="Ito T."/>
            <person name="Fujiyama A."/>
            <person name="Inagaki F."/>
            <person name="Takami H."/>
        </authorList>
    </citation>
    <scope>NUCLEOTIDE SEQUENCE</scope>
    <source>
        <strain evidence="1">Expedition CK06-06</strain>
    </source>
</reference>
<dbReference type="AlphaFoldDB" id="X0WT99"/>
<name>X0WT99_9ZZZZ</name>
<sequence length="191" mass="21269">MEIPALVRIYNRNTLDMFGPLERTGAYWQWLTGRRGYDRLYVALDGPDLFELDETRTHIVGYAAIRGGRILELMAEPGREAGPYGESGPCKHSAAVELLARACDDAIEQGHNYVTYHGHPQDRLHDLFTAAGGTHHRDVRDDDGEVLMARLLQPSRVLHLLAPELHARLQAGADNAFTEATMPGRLSLDVD</sequence>
<protein>
    <recommendedName>
        <fullName evidence="2">N-acetyltransferase domain-containing protein</fullName>
    </recommendedName>
</protein>
<evidence type="ECO:0008006" key="2">
    <source>
        <dbReference type="Google" id="ProtNLM"/>
    </source>
</evidence>
<accession>X0WT99</accession>
<organism evidence="1">
    <name type="scientific">marine sediment metagenome</name>
    <dbReference type="NCBI Taxonomy" id="412755"/>
    <lineage>
        <taxon>unclassified sequences</taxon>
        <taxon>metagenomes</taxon>
        <taxon>ecological metagenomes</taxon>
    </lineage>
</organism>
<gene>
    <name evidence="1" type="ORF">S01H1_53758</name>
</gene>